<dbReference type="NCBIfam" id="NF041000">
    <property type="entry name" value="ATPase_ComGA"/>
    <property type="match status" value="1"/>
</dbReference>
<keyword evidence="8" id="KW-1185">Reference proteome</keyword>
<evidence type="ECO:0000313" key="6">
    <source>
        <dbReference type="EMBL" id="KRM10031.1"/>
    </source>
</evidence>
<comment type="similarity">
    <text evidence="1">Belongs to the GSP E family.</text>
</comment>
<sequence length="323" mass="36758">MEIDAQIAKLYGEAIKRRASDIYFLPFGNQYQIKIRDAQTLTTWATVSETRARRMINYCKYMADMAISENRRPQVGAMAWQLADRHYSLRLSSVGDFSGTESMVIRIIYDLQEIKTAFLTQEDLWKVHQVSKRRGLIIFSGPTDSGKTTSIYNLVNQIKADKVVMTIEDPVEIKQPDYLQLQVNHEAGMDYSDLIKVGLRHRPDIFIIGEIRDVLTAKAAVRAALSGHLVYSTIHAQSPKGVINRLLQLGVAESFILQAVTAICYQRLIPVKSGERKALLKCHLLAELMAKTSYDWSEWQNELEEAVIKQQISRKTAIDFQFG</sequence>
<evidence type="ECO:0000256" key="1">
    <source>
        <dbReference type="ARBA" id="ARBA00006611"/>
    </source>
</evidence>
<keyword evidence="2" id="KW-0547">Nucleotide-binding</keyword>
<dbReference type="GO" id="GO:0005524">
    <property type="term" value="F:ATP binding"/>
    <property type="evidence" value="ECO:0007669"/>
    <property type="project" value="UniProtKB-KW"/>
</dbReference>
<gene>
    <name evidence="6" type="ORF">FD41_GL002213</name>
    <name evidence="5" type="ORF">JCM14108_56</name>
</gene>
<evidence type="ECO:0000256" key="3">
    <source>
        <dbReference type="ARBA" id="ARBA00022840"/>
    </source>
</evidence>
<dbReference type="Gene3D" id="3.40.50.300">
    <property type="entry name" value="P-loop containing nucleotide triphosphate hydrolases"/>
    <property type="match status" value="1"/>
</dbReference>
<dbReference type="GO" id="GO:0016887">
    <property type="term" value="F:ATP hydrolysis activity"/>
    <property type="evidence" value="ECO:0007669"/>
    <property type="project" value="TreeGrafter"/>
</dbReference>
<accession>X0Q9C4</accession>
<comment type="caution">
    <text evidence="5">The sequence shown here is derived from an EMBL/GenBank/DDBJ whole genome shotgun (WGS) entry which is preliminary data.</text>
</comment>
<dbReference type="InterPro" id="IPR027417">
    <property type="entry name" value="P-loop_NTPase"/>
</dbReference>
<dbReference type="Proteomes" id="UP000051966">
    <property type="component" value="Unassembled WGS sequence"/>
</dbReference>
<dbReference type="PATRIC" id="fig|1423743.5.peg.2273"/>
<dbReference type="EMBL" id="BAKI01000001">
    <property type="protein sequence ID" value="GAF35180.1"/>
    <property type="molecule type" value="Genomic_DNA"/>
</dbReference>
<dbReference type="Gene3D" id="3.30.450.90">
    <property type="match status" value="1"/>
</dbReference>
<proteinExistence type="inferred from homology"/>
<feature type="domain" description="Bacterial type II secretion system protein E" evidence="4">
    <location>
        <begin position="6"/>
        <end position="271"/>
    </location>
</feature>
<dbReference type="InterPro" id="IPR047667">
    <property type="entry name" value="ATPase_ComGA"/>
</dbReference>
<dbReference type="CDD" id="cd01129">
    <property type="entry name" value="PulE-GspE-like"/>
    <property type="match status" value="1"/>
</dbReference>
<evidence type="ECO:0000313" key="5">
    <source>
        <dbReference type="EMBL" id="GAF35180.1"/>
    </source>
</evidence>
<keyword evidence="3" id="KW-0067">ATP-binding</keyword>
<reference evidence="5" key="1">
    <citation type="journal article" date="2014" name="Genome Announc.">
        <title>Draft Genome Sequences of Two Lactobacillus Strains, L. farraginis JCM 14108T and L. composti JCM 14202T, Isolated from Compost of Distilled Shochu Residue.</title>
        <authorList>
            <person name="Yuki M."/>
            <person name="Oshima K."/>
            <person name="Suda W."/>
            <person name="Kitahara M."/>
            <person name="Kitamura K."/>
            <person name="Iida T."/>
            <person name="Hattori M."/>
            <person name="Ohkuma M."/>
        </authorList>
    </citation>
    <scope>NUCLEOTIDE SEQUENCE [LARGE SCALE GENOMIC DNA]</scope>
    <source>
        <strain evidence="5">JCM 14108</strain>
    </source>
</reference>
<dbReference type="InterPro" id="IPR001482">
    <property type="entry name" value="T2SS/T4SS_dom"/>
</dbReference>
<dbReference type="OrthoDB" id="9808272at2"/>
<dbReference type="eggNOG" id="COG2804">
    <property type="taxonomic scope" value="Bacteria"/>
</dbReference>
<evidence type="ECO:0000313" key="8">
    <source>
        <dbReference type="Proteomes" id="UP000051966"/>
    </source>
</evidence>
<dbReference type="RefSeq" id="WP_035177222.1">
    <property type="nucleotide sequence ID" value="NZ_AZFY01000034.1"/>
</dbReference>
<dbReference type="GO" id="GO:0005886">
    <property type="term" value="C:plasma membrane"/>
    <property type="evidence" value="ECO:0007669"/>
    <property type="project" value="TreeGrafter"/>
</dbReference>
<name>X0Q9C4_9LACO</name>
<dbReference type="Pfam" id="PF00437">
    <property type="entry name" value="T2SSE"/>
    <property type="match status" value="1"/>
</dbReference>
<reference evidence="6 8" key="2">
    <citation type="journal article" date="2015" name="Genome Announc.">
        <title>Expanding the biotechnology potential of lactobacilli through comparative genomics of 213 strains and associated genera.</title>
        <authorList>
            <person name="Sun Z."/>
            <person name="Harris H.M."/>
            <person name="McCann A."/>
            <person name="Guo C."/>
            <person name="Argimon S."/>
            <person name="Zhang W."/>
            <person name="Yang X."/>
            <person name="Jeffery I.B."/>
            <person name="Cooney J.C."/>
            <person name="Kagawa T.F."/>
            <person name="Liu W."/>
            <person name="Song Y."/>
            <person name="Salvetti E."/>
            <person name="Wrobel A."/>
            <person name="Rasinkangas P."/>
            <person name="Parkhill J."/>
            <person name="Rea M.C."/>
            <person name="O'Sullivan O."/>
            <person name="Ritari J."/>
            <person name="Douillard F.P."/>
            <person name="Paul Ross R."/>
            <person name="Yang R."/>
            <person name="Briner A.E."/>
            <person name="Felis G.E."/>
            <person name="de Vos W.M."/>
            <person name="Barrangou R."/>
            <person name="Klaenhammer T.R."/>
            <person name="Caufield P.W."/>
            <person name="Cui Y."/>
            <person name="Zhang H."/>
            <person name="O'Toole P.W."/>
        </authorList>
    </citation>
    <scope>NUCLEOTIDE SEQUENCE [LARGE SCALE GENOMIC DNA]</scope>
    <source>
        <strain evidence="6 8">DSM 18382</strain>
    </source>
</reference>
<dbReference type="SUPFAM" id="SSF52540">
    <property type="entry name" value="P-loop containing nucleoside triphosphate hydrolases"/>
    <property type="match status" value="1"/>
</dbReference>
<dbReference type="Proteomes" id="UP000019488">
    <property type="component" value="Unassembled WGS sequence"/>
</dbReference>
<evidence type="ECO:0000256" key="2">
    <source>
        <dbReference type="ARBA" id="ARBA00022741"/>
    </source>
</evidence>
<dbReference type="PANTHER" id="PTHR30258">
    <property type="entry name" value="TYPE II SECRETION SYSTEM PROTEIN GSPE-RELATED"/>
    <property type="match status" value="1"/>
</dbReference>
<organism evidence="5 7">
    <name type="scientific">Lentilactobacillus farraginis DSM 18382 = JCM 14108</name>
    <dbReference type="NCBI Taxonomy" id="1423743"/>
    <lineage>
        <taxon>Bacteria</taxon>
        <taxon>Bacillati</taxon>
        <taxon>Bacillota</taxon>
        <taxon>Bacilli</taxon>
        <taxon>Lactobacillales</taxon>
        <taxon>Lactobacillaceae</taxon>
        <taxon>Lentilactobacillus</taxon>
    </lineage>
</organism>
<dbReference type="AlphaFoldDB" id="X0Q9C4"/>
<dbReference type="EMBL" id="AZFY01000034">
    <property type="protein sequence ID" value="KRM10031.1"/>
    <property type="molecule type" value="Genomic_DNA"/>
</dbReference>
<evidence type="ECO:0000259" key="4">
    <source>
        <dbReference type="Pfam" id="PF00437"/>
    </source>
</evidence>
<evidence type="ECO:0000313" key="7">
    <source>
        <dbReference type="Proteomes" id="UP000019488"/>
    </source>
</evidence>
<protein>
    <submittedName>
        <fullName evidence="5 6">Competence protein ComGA</fullName>
    </submittedName>
</protein>
<dbReference type="STRING" id="1423743.FD41_GL002213"/>
<dbReference type="PANTHER" id="PTHR30258:SF2">
    <property type="entry name" value="COMG OPERON PROTEIN 1"/>
    <property type="match status" value="1"/>
</dbReference>